<dbReference type="GO" id="GO:0006281">
    <property type="term" value="P:DNA repair"/>
    <property type="evidence" value="ECO:0007669"/>
    <property type="project" value="UniProtKB-KW"/>
</dbReference>
<keyword evidence="4" id="KW-0235">DNA replication</keyword>
<dbReference type="InterPro" id="IPR007185">
    <property type="entry name" value="DNA_pol_a/d/e_bsu"/>
</dbReference>
<dbReference type="GO" id="GO:0003677">
    <property type="term" value="F:DNA binding"/>
    <property type="evidence" value="ECO:0007669"/>
    <property type="project" value="InterPro"/>
</dbReference>
<dbReference type="FunFam" id="3.60.21.50:FF:000001">
    <property type="entry name" value="DNA polymerase delta 2, accessory subunit"/>
    <property type="match status" value="1"/>
</dbReference>
<evidence type="ECO:0000256" key="5">
    <source>
        <dbReference type="ARBA" id="ARBA00022763"/>
    </source>
</evidence>
<dbReference type="Pfam" id="PF18018">
    <property type="entry name" value="DNA_pol_D_N"/>
    <property type="match status" value="1"/>
</dbReference>
<reference evidence="12 13" key="1">
    <citation type="submission" date="2019-09" db="EMBL/GenBank/DDBJ databases">
        <title>Bird 10,000 Genomes (B10K) Project - Family phase.</title>
        <authorList>
            <person name="Zhang G."/>
        </authorList>
    </citation>
    <scope>NUCLEOTIDE SEQUENCE [LARGE SCALE GENOMIC DNA]</scope>
    <source>
        <strain evidence="12">B10K-DU-012-80</strain>
    </source>
</reference>
<dbReference type="GO" id="GO:0043625">
    <property type="term" value="C:delta DNA polymerase complex"/>
    <property type="evidence" value="ECO:0007669"/>
    <property type="project" value="TreeGrafter"/>
</dbReference>
<keyword evidence="6" id="KW-0228">DNA excision</keyword>
<keyword evidence="13" id="KW-1185">Reference proteome</keyword>
<evidence type="ECO:0000256" key="3">
    <source>
        <dbReference type="ARBA" id="ARBA00017588"/>
    </source>
</evidence>
<dbReference type="CDD" id="cd07387">
    <property type="entry name" value="MPP_PolD2_C"/>
    <property type="match status" value="1"/>
</dbReference>
<evidence type="ECO:0000256" key="9">
    <source>
        <dbReference type="SAM" id="MobiDB-lite"/>
    </source>
</evidence>
<gene>
    <name evidence="12" type="primary">Pold2</name>
    <name evidence="12" type="ORF">BUCABY_R02867</name>
</gene>
<dbReference type="GO" id="GO:0006271">
    <property type="term" value="P:DNA strand elongation involved in DNA replication"/>
    <property type="evidence" value="ECO:0007669"/>
    <property type="project" value="TreeGrafter"/>
</dbReference>
<evidence type="ECO:0000256" key="4">
    <source>
        <dbReference type="ARBA" id="ARBA00022705"/>
    </source>
</evidence>
<feature type="domain" description="DNA polymerase delta subunit OB-fold" evidence="11">
    <location>
        <begin position="51"/>
        <end position="158"/>
    </location>
</feature>
<sequence length="486" mass="52969">MFSERAAPTAQALLGPPSSAAQTPTFARVPVSAYADRSQPFLLGQRGFGRQYAHIYAARLLQMRPSLEQRARGKWGHDVVLRKLCELQAGEKCCVVGTLFKAMQLQPSILQEISEEHNLVPQPPLPKYIHPSDELILEDELQRIKLEGAVEVQRLVTGRGRGWEPPHGPRPGADPPFSALGTVFAVYGSEQDDGKFLVEDHCFADLPPPLPWTGPSSDQFVLLVSGLGLGSGSGESLLGTQLLVDVVTGQLGAEGEQSCAAQISRVILAGNLLSQNTQSRDTINKAKYLTKKSQAASVEAVKMLDEILLQLCTSVPVDVMPGEFDPTNYMLPQQPLHRCMLPLASAYSTLRLVTNPYQADVDGVRFLGTSGQNVSDIFKYSSMDDYLEILEWTLLAGHISPTAPDTLGCYPFYKSDPFILTECPHVYFCGNTPRFQSKLLEGEAGQRVLLVAVPTFSSTQTACLVNLRDLSCQPISFSGFGDEDGD</sequence>
<evidence type="ECO:0000256" key="6">
    <source>
        <dbReference type="ARBA" id="ARBA00022769"/>
    </source>
</evidence>
<dbReference type="InterPro" id="IPR040663">
    <property type="entry name" value="DNA_pol_D_N"/>
</dbReference>
<keyword evidence="7" id="KW-0234">DNA repair</keyword>
<dbReference type="Pfam" id="PF04042">
    <property type="entry name" value="DNA_pol_E_B"/>
    <property type="match status" value="1"/>
</dbReference>
<evidence type="ECO:0000259" key="11">
    <source>
        <dbReference type="Pfam" id="PF18018"/>
    </source>
</evidence>
<evidence type="ECO:0000256" key="7">
    <source>
        <dbReference type="ARBA" id="ARBA00023204"/>
    </source>
</evidence>
<dbReference type="Gene3D" id="3.60.21.50">
    <property type="match status" value="1"/>
</dbReference>
<organism evidence="12 13">
    <name type="scientific">Bucorvus abyssinicus</name>
    <name type="common">Northern ground-hornbill</name>
    <name type="synonym">Abyssinian ground-hornbill</name>
    <dbReference type="NCBI Taxonomy" id="153643"/>
    <lineage>
        <taxon>Eukaryota</taxon>
        <taxon>Metazoa</taxon>
        <taxon>Chordata</taxon>
        <taxon>Craniata</taxon>
        <taxon>Vertebrata</taxon>
        <taxon>Euteleostomi</taxon>
        <taxon>Archelosauria</taxon>
        <taxon>Archosauria</taxon>
        <taxon>Dinosauria</taxon>
        <taxon>Saurischia</taxon>
        <taxon>Theropoda</taxon>
        <taxon>Coelurosauria</taxon>
        <taxon>Aves</taxon>
        <taxon>Neognathae</taxon>
        <taxon>Neoaves</taxon>
        <taxon>Telluraves</taxon>
        <taxon>Coraciimorphae</taxon>
        <taxon>Bucerotiformes</taxon>
        <taxon>Bucorvidae</taxon>
        <taxon>Bucorvus</taxon>
    </lineage>
</organism>
<evidence type="ECO:0000313" key="13">
    <source>
        <dbReference type="Proteomes" id="UP000551127"/>
    </source>
</evidence>
<protein>
    <recommendedName>
        <fullName evidence="3">DNA polymerase delta subunit 2</fullName>
    </recommendedName>
</protein>
<comment type="subcellular location">
    <subcellularLocation>
        <location evidence="1">Nucleus</location>
    </subcellularLocation>
</comment>
<evidence type="ECO:0000256" key="1">
    <source>
        <dbReference type="ARBA" id="ARBA00004123"/>
    </source>
</evidence>
<dbReference type="PANTHER" id="PTHR10416:SF0">
    <property type="entry name" value="DNA POLYMERASE DELTA SUBUNIT 2"/>
    <property type="match status" value="1"/>
</dbReference>
<feature type="domain" description="DNA polymerase alpha/delta/epsilon subunit B" evidence="10">
    <location>
        <begin position="221"/>
        <end position="435"/>
    </location>
</feature>
<feature type="non-terminal residue" evidence="12">
    <location>
        <position position="1"/>
    </location>
</feature>
<keyword evidence="5" id="KW-0227">DNA damage</keyword>
<keyword evidence="8" id="KW-0539">Nucleus</keyword>
<dbReference type="Gene3D" id="2.40.50.430">
    <property type="match status" value="1"/>
</dbReference>
<dbReference type="InterPro" id="IPR024826">
    <property type="entry name" value="DNA_pol_delta/II_ssu"/>
</dbReference>
<dbReference type="InterPro" id="IPR041863">
    <property type="entry name" value="PolD2_C"/>
</dbReference>
<dbReference type="OrthoDB" id="3763at2759"/>
<feature type="region of interest" description="Disordered" evidence="9">
    <location>
        <begin position="1"/>
        <end position="21"/>
    </location>
</feature>
<proteinExistence type="inferred from homology"/>
<dbReference type="Proteomes" id="UP000551127">
    <property type="component" value="Unassembled WGS sequence"/>
</dbReference>
<feature type="non-terminal residue" evidence="12">
    <location>
        <position position="486"/>
    </location>
</feature>
<name>A0A7K4YCC8_BUCAB</name>
<comment type="similarity">
    <text evidence="2">Belongs to the DNA polymerase delta/II small subunit family.</text>
</comment>
<evidence type="ECO:0000259" key="10">
    <source>
        <dbReference type="Pfam" id="PF04042"/>
    </source>
</evidence>
<evidence type="ECO:0000256" key="2">
    <source>
        <dbReference type="ARBA" id="ARBA00006035"/>
    </source>
</evidence>
<comment type="caution">
    <text evidence="12">The sequence shown here is derived from an EMBL/GenBank/DDBJ whole genome shotgun (WGS) entry which is preliminary data.</text>
</comment>
<dbReference type="EMBL" id="VYZL01001223">
    <property type="protein sequence ID" value="NWR56730.1"/>
    <property type="molecule type" value="Genomic_DNA"/>
</dbReference>
<accession>A0A7K4YCC8</accession>
<dbReference type="PANTHER" id="PTHR10416">
    <property type="entry name" value="DNA POLYMERASE DELTA SUBUNIT 2"/>
    <property type="match status" value="1"/>
</dbReference>
<dbReference type="AlphaFoldDB" id="A0A7K4YCC8"/>
<evidence type="ECO:0000256" key="8">
    <source>
        <dbReference type="ARBA" id="ARBA00023242"/>
    </source>
</evidence>
<evidence type="ECO:0000313" key="12">
    <source>
        <dbReference type="EMBL" id="NWR56730.1"/>
    </source>
</evidence>